<sequence length="78" mass="8773">MNSLIEDCAVITAEHLKKAAPKEEDIDIKQFFGNYALDVIARCAFATRLDSHSDQTNEFVTKSKEVFNAPLTPQLILF</sequence>
<accession>A0AAQ4FEM0</accession>
<dbReference type="AlphaFoldDB" id="A0AAQ4FEM0"/>
<evidence type="ECO:0000313" key="8">
    <source>
        <dbReference type="Proteomes" id="UP001321473"/>
    </source>
</evidence>
<dbReference type="EMBL" id="JARKHS020003726">
    <property type="protein sequence ID" value="KAK8785263.1"/>
    <property type="molecule type" value="Genomic_DNA"/>
</dbReference>
<comment type="caution">
    <text evidence="7">The sequence shown here is derived from an EMBL/GenBank/DDBJ whole genome shotgun (WGS) entry which is preliminary data.</text>
</comment>
<dbReference type="PANTHER" id="PTHR24302">
    <property type="entry name" value="CYTOCHROME P450 FAMILY 3"/>
    <property type="match status" value="1"/>
</dbReference>
<dbReference type="PANTHER" id="PTHR24302:SF15">
    <property type="entry name" value="FATTY-ACID PEROXYGENASE"/>
    <property type="match status" value="1"/>
</dbReference>
<evidence type="ECO:0000256" key="4">
    <source>
        <dbReference type="ARBA" id="ARBA00023002"/>
    </source>
</evidence>
<organism evidence="7 8">
    <name type="scientific">Amblyomma americanum</name>
    <name type="common">Lone star tick</name>
    <dbReference type="NCBI Taxonomy" id="6943"/>
    <lineage>
        <taxon>Eukaryota</taxon>
        <taxon>Metazoa</taxon>
        <taxon>Ecdysozoa</taxon>
        <taxon>Arthropoda</taxon>
        <taxon>Chelicerata</taxon>
        <taxon>Arachnida</taxon>
        <taxon>Acari</taxon>
        <taxon>Parasitiformes</taxon>
        <taxon>Ixodida</taxon>
        <taxon>Ixodoidea</taxon>
        <taxon>Ixodidae</taxon>
        <taxon>Amblyomminae</taxon>
        <taxon>Amblyomma</taxon>
    </lineage>
</organism>
<dbReference type="GO" id="GO:0020037">
    <property type="term" value="F:heme binding"/>
    <property type="evidence" value="ECO:0007669"/>
    <property type="project" value="InterPro"/>
</dbReference>
<evidence type="ECO:0000256" key="1">
    <source>
        <dbReference type="ARBA" id="ARBA00010617"/>
    </source>
</evidence>
<name>A0AAQ4FEM0_AMBAM</name>
<evidence type="ECO:0000313" key="7">
    <source>
        <dbReference type="EMBL" id="KAK8785263.1"/>
    </source>
</evidence>
<dbReference type="InterPro" id="IPR036396">
    <property type="entry name" value="Cyt_P450_sf"/>
</dbReference>
<evidence type="ECO:0000256" key="3">
    <source>
        <dbReference type="ARBA" id="ARBA00022723"/>
    </source>
</evidence>
<evidence type="ECO:0000256" key="6">
    <source>
        <dbReference type="ARBA" id="ARBA00023033"/>
    </source>
</evidence>
<protein>
    <submittedName>
        <fullName evidence="7">Uncharacterized protein</fullName>
    </submittedName>
</protein>
<feature type="non-terminal residue" evidence="7">
    <location>
        <position position="78"/>
    </location>
</feature>
<dbReference type="Pfam" id="PF00067">
    <property type="entry name" value="p450"/>
    <property type="match status" value="1"/>
</dbReference>
<dbReference type="InterPro" id="IPR050705">
    <property type="entry name" value="Cytochrome_P450_3A"/>
</dbReference>
<keyword evidence="6" id="KW-0503">Monooxygenase</keyword>
<dbReference type="InterPro" id="IPR001128">
    <property type="entry name" value="Cyt_P450"/>
</dbReference>
<proteinExistence type="inferred from homology"/>
<gene>
    <name evidence="7" type="ORF">V5799_008374</name>
</gene>
<dbReference type="Proteomes" id="UP001321473">
    <property type="component" value="Unassembled WGS sequence"/>
</dbReference>
<reference evidence="7 8" key="1">
    <citation type="journal article" date="2023" name="Arcadia Sci">
        <title>De novo assembly of a long-read Amblyomma americanum tick genome.</title>
        <authorList>
            <person name="Chou S."/>
            <person name="Poskanzer K.E."/>
            <person name="Rollins M."/>
            <person name="Thuy-Boun P.S."/>
        </authorList>
    </citation>
    <scope>NUCLEOTIDE SEQUENCE [LARGE SCALE GENOMIC DNA]</scope>
    <source>
        <strain evidence="7">F_SG_1</strain>
        <tissue evidence="7">Salivary glands</tissue>
    </source>
</reference>
<keyword evidence="8" id="KW-1185">Reference proteome</keyword>
<dbReference type="Gene3D" id="1.10.630.10">
    <property type="entry name" value="Cytochrome P450"/>
    <property type="match status" value="1"/>
</dbReference>
<dbReference type="GO" id="GO:0008395">
    <property type="term" value="F:steroid hydroxylase activity"/>
    <property type="evidence" value="ECO:0007669"/>
    <property type="project" value="TreeGrafter"/>
</dbReference>
<dbReference type="GO" id="GO:0005506">
    <property type="term" value="F:iron ion binding"/>
    <property type="evidence" value="ECO:0007669"/>
    <property type="project" value="InterPro"/>
</dbReference>
<dbReference type="SUPFAM" id="SSF48264">
    <property type="entry name" value="Cytochrome P450"/>
    <property type="match status" value="1"/>
</dbReference>
<keyword evidence="2" id="KW-0349">Heme</keyword>
<comment type="similarity">
    <text evidence="1">Belongs to the cytochrome P450 family.</text>
</comment>
<keyword evidence="5" id="KW-0408">Iron</keyword>
<keyword evidence="4" id="KW-0560">Oxidoreductase</keyword>
<evidence type="ECO:0000256" key="5">
    <source>
        <dbReference type="ARBA" id="ARBA00023004"/>
    </source>
</evidence>
<keyword evidence="3" id="KW-0479">Metal-binding</keyword>
<dbReference type="GO" id="GO:0016705">
    <property type="term" value="F:oxidoreductase activity, acting on paired donors, with incorporation or reduction of molecular oxygen"/>
    <property type="evidence" value="ECO:0007669"/>
    <property type="project" value="InterPro"/>
</dbReference>
<evidence type="ECO:0000256" key="2">
    <source>
        <dbReference type="ARBA" id="ARBA00022617"/>
    </source>
</evidence>